<accession>A0A518IWH7</accession>
<sequence length="185" mass="20257">MPGACAARLYAIAAPRLRRNGNRWLGKTVVRRDSPFAWGLRHQALRDRRSAAENRASAVTRFFKLRSSDRIKPGGASPRIPRRQYVSTCPGIQIAHTDTPTSTPPQPRSGGRIKPGGASPRLPRRQCVSTRPGMQNAHTDTPTSTPPQPRSGGRIKPGGASPRFANRQCASTRRDSQIPHSQARD</sequence>
<feature type="compositionally biased region" description="Basic and acidic residues" evidence="1">
    <location>
        <begin position="172"/>
        <end position="185"/>
    </location>
</feature>
<dbReference type="AlphaFoldDB" id="A0A518IWH7"/>
<evidence type="ECO:0000313" key="2">
    <source>
        <dbReference type="EMBL" id="QDV57405.1"/>
    </source>
</evidence>
<evidence type="ECO:0000256" key="1">
    <source>
        <dbReference type="SAM" id="MobiDB-lite"/>
    </source>
</evidence>
<evidence type="ECO:0000313" key="3">
    <source>
        <dbReference type="Proteomes" id="UP000316770"/>
    </source>
</evidence>
<feature type="region of interest" description="Disordered" evidence="1">
    <location>
        <begin position="92"/>
        <end position="185"/>
    </location>
</feature>
<feature type="compositionally biased region" description="Polar residues" evidence="1">
    <location>
        <begin position="127"/>
        <end position="143"/>
    </location>
</feature>
<name>A0A518IWH7_9BACT</name>
<keyword evidence="3" id="KW-1185">Reference proteome</keyword>
<gene>
    <name evidence="2" type="ORF">Mal33_34150</name>
</gene>
<dbReference type="Proteomes" id="UP000316770">
    <property type="component" value="Chromosome"/>
</dbReference>
<organism evidence="2 3">
    <name type="scientific">Rosistilla oblonga</name>
    <dbReference type="NCBI Taxonomy" id="2527990"/>
    <lineage>
        <taxon>Bacteria</taxon>
        <taxon>Pseudomonadati</taxon>
        <taxon>Planctomycetota</taxon>
        <taxon>Planctomycetia</taxon>
        <taxon>Pirellulales</taxon>
        <taxon>Pirellulaceae</taxon>
        <taxon>Rosistilla</taxon>
    </lineage>
</organism>
<reference evidence="2 3" key="1">
    <citation type="submission" date="2019-02" db="EMBL/GenBank/DDBJ databases">
        <title>Deep-cultivation of Planctomycetes and their phenomic and genomic characterization uncovers novel biology.</title>
        <authorList>
            <person name="Wiegand S."/>
            <person name="Jogler M."/>
            <person name="Boedeker C."/>
            <person name="Pinto D."/>
            <person name="Vollmers J."/>
            <person name="Rivas-Marin E."/>
            <person name="Kohn T."/>
            <person name="Peeters S.H."/>
            <person name="Heuer A."/>
            <person name="Rast P."/>
            <person name="Oberbeckmann S."/>
            <person name="Bunk B."/>
            <person name="Jeske O."/>
            <person name="Meyerdierks A."/>
            <person name="Storesund J.E."/>
            <person name="Kallscheuer N."/>
            <person name="Luecker S."/>
            <person name="Lage O.M."/>
            <person name="Pohl T."/>
            <person name="Merkel B.J."/>
            <person name="Hornburger P."/>
            <person name="Mueller R.-W."/>
            <person name="Bruemmer F."/>
            <person name="Labrenz M."/>
            <person name="Spormann A.M."/>
            <person name="Op den Camp H."/>
            <person name="Overmann J."/>
            <person name="Amann R."/>
            <person name="Jetten M.S.M."/>
            <person name="Mascher T."/>
            <person name="Medema M.H."/>
            <person name="Devos D.P."/>
            <person name="Kaster A.-K."/>
            <person name="Ovreas L."/>
            <person name="Rohde M."/>
            <person name="Galperin M.Y."/>
            <person name="Jogler C."/>
        </authorList>
    </citation>
    <scope>NUCLEOTIDE SEQUENCE [LARGE SCALE GENOMIC DNA]</scope>
    <source>
        <strain evidence="2 3">Mal33</strain>
    </source>
</reference>
<proteinExistence type="predicted"/>
<dbReference type="EMBL" id="CP036318">
    <property type="protein sequence ID" value="QDV57405.1"/>
    <property type="molecule type" value="Genomic_DNA"/>
</dbReference>
<protein>
    <submittedName>
        <fullName evidence="2">Uncharacterized protein</fullName>
    </submittedName>
</protein>